<dbReference type="PANTHER" id="PTHR11439">
    <property type="entry name" value="GAG-POL-RELATED RETROTRANSPOSON"/>
    <property type="match status" value="1"/>
</dbReference>
<dbReference type="PANTHER" id="PTHR11439:SF440">
    <property type="entry name" value="INTEGRASE CATALYTIC DOMAIN-CONTAINING PROTEIN"/>
    <property type="match status" value="1"/>
</dbReference>
<reference evidence="1" key="1">
    <citation type="submission" date="2020-06" db="EMBL/GenBank/DDBJ databases">
        <authorList>
            <person name="Li T."/>
            <person name="Hu X."/>
            <person name="Zhang T."/>
            <person name="Song X."/>
            <person name="Zhang H."/>
            <person name="Dai N."/>
            <person name="Sheng W."/>
            <person name="Hou X."/>
            <person name="Wei L."/>
        </authorList>
    </citation>
    <scope>NUCLEOTIDE SEQUENCE</scope>
    <source>
        <strain evidence="1">KEN8</strain>
        <tissue evidence="1">Leaf</tissue>
    </source>
</reference>
<dbReference type="AlphaFoldDB" id="A0AAW2LS47"/>
<gene>
    <name evidence="1" type="ORF">Scaly_2493900</name>
</gene>
<protein>
    <submittedName>
        <fullName evidence="1">Retrovirus-related Pol polyprotein from transposon TNT 1-94</fullName>
    </submittedName>
</protein>
<name>A0AAW2LS47_9LAMI</name>
<comment type="caution">
    <text evidence="1">The sequence shown here is derived from an EMBL/GenBank/DDBJ whole genome shotgun (WGS) entry which is preliminary data.</text>
</comment>
<proteinExistence type="predicted"/>
<evidence type="ECO:0000313" key="1">
    <source>
        <dbReference type="EMBL" id="KAL0321975.1"/>
    </source>
</evidence>
<organism evidence="1">
    <name type="scientific">Sesamum calycinum</name>
    <dbReference type="NCBI Taxonomy" id="2727403"/>
    <lineage>
        <taxon>Eukaryota</taxon>
        <taxon>Viridiplantae</taxon>
        <taxon>Streptophyta</taxon>
        <taxon>Embryophyta</taxon>
        <taxon>Tracheophyta</taxon>
        <taxon>Spermatophyta</taxon>
        <taxon>Magnoliopsida</taxon>
        <taxon>eudicotyledons</taxon>
        <taxon>Gunneridae</taxon>
        <taxon>Pentapetalae</taxon>
        <taxon>asterids</taxon>
        <taxon>lamiids</taxon>
        <taxon>Lamiales</taxon>
        <taxon>Pedaliaceae</taxon>
        <taxon>Sesamum</taxon>
    </lineage>
</organism>
<accession>A0AAW2LS47</accession>
<reference evidence="1" key="2">
    <citation type="journal article" date="2024" name="Plant">
        <title>Genomic evolution and insights into agronomic trait innovations of Sesamum species.</title>
        <authorList>
            <person name="Miao H."/>
            <person name="Wang L."/>
            <person name="Qu L."/>
            <person name="Liu H."/>
            <person name="Sun Y."/>
            <person name="Le M."/>
            <person name="Wang Q."/>
            <person name="Wei S."/>
            <person name="Zheng Y."/>
            <person name="Lin W."/>
            <person name="Duan Y."/>
            <person name="Cao H."/>
            <person name="Xiong S."/>
            <person name="Wang X."/>
            <person name="Wei L."/>
            <person name="Li C."/>
            <person name="Ma Q."/>
            <person name="Ju M."/>
            <person name="Zhao R."/>
            <person name="Li G."/>
            <person name="Mu C."/>
            <person name="Tian Q."/>
            <person name="Mei H."/>
            <person name="Zhang T."/>
            <person name="Gao T."/>
            <person name="Zhang H."/>
        </authorList>
    </citation>
    <scope>NUCLEOTIDE SEQUENCE</scope>
    <source>
        <strain evidence="1">KEN8</strain>
    </source>
</reference>
<dbReference type="CDD" id="cd09272">
    <property type="entry name" value="RNase_HI_RT_Ty1"/>
    <property type="match status" value="1"/>
</dbReference>
<sequence length="132" mass="14890">MLRYIKGTMNLYFHFNKFPAVSDVFCDVNGVTDNDEVSSTSGFVFTLSGGALSWKFVKQTCIAHFTMESEFIALELTGQEVEWLRNMVGDTPMWGSTVLVSLHCDSQAAIEIAKLMHIMAKRKHIRIRHGAE</sequence>
<dbReference type="EMBL" id="JACGWM010000016">
    <property type="protein sequence ID" value="KAL0321975.1"/>
    <property type="molecule type" value="Genomic_DNA"/>
</dbReference>